<accession>A0ABM1BCU1</accession>
<dbReference type="CDD" id="cd14037">
    <property type="entry name" value="STKc_NAK_like"/>
    <property type="match status" value="1"/>
</dbReference>
<sequence length="912" mass="100421">MKKLFSKFENKIEQTPKEATSFVGKIFNVGRFSVTVEDIIAEGGFALVFLVKGTNNVRYALKRMFVNNEPDLSVCKREIHIASSLRSHKNIIGLVDSSITHVGGGVYEVLMLMHYYRGRVLQLMNEKLHTGFTEHEVLRIFSDVCEAVSRLHHCKTPIVHRDLKVENILISDSGHYVLCDFGSATAKFLNPQSQGVNVVEEEISKYTTLSYRAPEMVDLYCGKPITTKADIWALGCLLYKLCFFILPFGESALAIQSGNFTIPDNSYYSKKLHCLIRYMLEPDPDKRPDIYQVSFIAFKLLGKDCPVQNLHLTSLPDLNHLPVPQMENEAKKATAKPQRTVTAPVVEKTSVAPRQRPKGSQAPPTVGSLPLLPQGNLSSSRSSLPNVTPFTPNQLSEVILLQDTLPSQNILHPVCQTSLSQPLVVFNSLSQQFVNNAQVTSQPPLQDVVASYLPTSYVIPTECMPLNIPRTLTSPATAGQTVLLAPSVCSTSAPSSAAVTPNQPQTEHSGRSKTSSLEALFPTKNYSHPFNQKVPKPSACDSIDFKVPPIPAPRSISHKAVVVEAEPKVNSDFSSQSLICVSPSPTPSQRSFHRRNVSDTSAFDKNFAHETSQFLAPFETSKGRNGTTHRTQGITASISQQPAPHHWNPFDDAVSFSQMTEDHIFGQEFDKIRRGSQSSISNVKSRESLVMSATELTQPDPFGAAPFSLSGSHRSTVKGQVQLPTEGTRTCTTSRGAPPDMANYMPLYSEEVDVEILRQRHPSDNSSTSHDGSQSIHSGRSGKELLGSSPFTRAPAEDRSKYEKLLNFVEEEDVQKKVPSQDKKNIQEDNDSIGSASDLRAQVDSSGDEDEGSSEMSLDGDVKKEKICLKIPGDKLVTGDSIPKEKQTRKAKLSMYLIKMSSLVIQMETSLS</sequence>
<dbReference type="GeneID" id="106463862"/>
<keyword evidence="3" id="KW-1185">Reference proteome</keyword>
<evidence type="ECO:0000313" key="5">
    <source>
        <dbReference type="RefSeq" id="XP_022247188.1"/>
    </source>
</evidence>
<feature type="compositionally biased region" description="Polar residues" evidence="1">
    <location>
        <begin position="375"/>
        <end position="388"/>
    </location>
</feature>
<dbReference type="Gene3D" id="1.10.510.10">
    <property type="entry name" value="Transferase(Phosphotransferase) domain 1"/>
    <property type="match status" value="1"/>
</dbReference>
<feature type="region of interest" description="Disordered" evidence="1">
    <location>
        <begin position="812"/>
        <end position="860"/>
    </location>
</feature>
<dbReference type="PANTHER" id="PTHR47907">
    <property type="entry name" value="PROTEIN KINASE DOMAIN-CONTAINING PROTEIN"/>
    <property type="match status" value="1"/>
</dbReference>
<feature type="region of interest" description="Disordered" evidence="1">
    <location>
        <begin position="494"/>
        <end position="514"/>
    </location>
</feature>
<dbReference type="PROSITE" id="PS00108">
    <property type="entry name" value="PROTEIN_KINASE_ST"/>
    <property type="match status" value="1"/>
</dbReference>
<organism evidence="3 4">
    <name type="scientific">Limulus polyphemus</name>
    <name type="common">Atlantic horseshoe crab</name>
    <dbReference type="NCBI Taxonomy" id="6850"/>
    <lineage>
        <taxon>Eukaryota</taxon>
        <taxon>Metazoa</taxon>
        <taxon>Ecdysozoa</taxon>
        <taxon>Arthropoda</taxon>
        <taxon>Chelicerata</taxon>
        <taxon>Merostomata</taxon>
        <taxon>Xiphosura</taxon>
        <taxon>Limulidae</taxon>
        <taxon>Limulus</taxon>
    </lineage>
</organism>
<dbReference type="SUPFAM" id="SSF56112">
    <property type="entry name" value="Protein kinase-like (PK-like)"/>
    <property type="match status" value="1"/>
</dbReference>
<dbReference type="RefSeq" id="XP_013779396.1">
    <property type="nucleotide sequence ID" value="XM_013923942.2"/>
</dbReference>
<dbReference type="PROSITE" id="PS50011">
    <property type="entry name" value="PROTEIN_KINASE_DOM"/>
    <property type="match status" value="1"/>
</dbReference>
<dbReference type="InterPro" id="IPR011009">
    <property type="entry name" value="Kinase-like_dom_sf"/>
</dbReference>
<dbReference type="PANTHER" id="PTHR47907:SF4">
    <property type="entry name" value="BMP-2-INDUCIBLE PROTEIN KINASE ISOFORM X1"/>
    <property type="match status" value="1"/>
</dbReference>
<feature type="compositionally biased region" description="Basic and acidic residues" evidence="1">
    <location>
        <begin position="814"/>
        <end position="827"/>
    </location>
</feature>
<evidence type="ECO:0000313" key="4">
    <source>
        <dbReference type="RefSeq" id="XP_013779396.1"/>
    </source>
</evidence>
<dbReference type="InterPro" id="IPR051744">
    <property type="entry name" value="AP2_assoc_SerThr_kinase"/>
</dbReference>
<dbReference type="SMART" id="SM00220">
    <property type="entry name" value="S_TKc"/>
    <property type="match status" value="1"/>
</dbReference>
<dbReference type="Proteomes" id="UP000694941">
    <property type="component" value="Unplaced"/>
</dbReference>
<dbReference type="RefSeq" id="XP_022247188.1">
    <property type="nucleotide sequence ID" value="XM_022391480.1"/>
</dbReference>
<protein>
    <submittedName>
        <fullName evidence="4 5">AP2-associated protein kinase 1-like</fullName>
    </submittedName>
</protein>
<feature type="domain" description="Protein kinase" evidence="2">
    <location>
        <begin position="34"/>
        <end position="301"/>
    </location>
</feature>
<feature type="region of interest" description="Disordered" evidence="1">
    <location>
        <begin position="328"/>
        <end position="388"/>
    </location>
</feature>
<reference evidence="4 5" key="1">
    <citation type="submission" date="2025-05" db="UniProtKB">
        <authorList>
            <consortium name="RefSeq"/>
        </authorList>
    </citation>
    <scope>IDENTIFICATION</scope>
    <source>
        <tissue evidence="4 5">Muscle</tissue>
    </source>
</reference>
<evidence type="ECO:0000256" key="1">
    <source>
        <dbReference type="SAM" id="MobiDB-lite"/>
    </source>
</evidence>
<name>A0ABM1BCU1_LIMPO</name>
<feature type="region of interest" description="Disordered" evidence="1">
    <location>
        <begin position="760"/>
        <end position="799"/>
    </location>
</feature>
<dbReference type="InterPro" id="IPR008271">
    <property type="entry name" value="Ser/Thr_kinase_AS"/>
</dbReference>
<feature type="compositionally biased region" description="Polar residues" evidence="1">
    <location>
        <begin position="502"/>
        <end position="514"/>
    </location>
</feature>
<dbReference type="InterPro" id="IPR000719">
    <property type="entry name" value="Prot_kinase_dom"/>
</dbReference>
<gene>
    <name evidence="4 5" type="primary">LOC106463862</name>
</gene>
<evidence type="ECO:0000259" key="2">
    <source>
        <dbReference type="PROSITE" id="PS50011"/>
    </source>
</evidence>
<proteinExistence type="predicted"/>
<evidence type="ECO:0000313" key="3">
    <source>
        <dbReference type="Proteomes" id="UP000694941"/>
    </source>
</evidence>
<dbReference type="Pfam" id="PF00069">
    <property type="entry name" value="Pkinase"/>
    <property type="match status" value="1"/>
</dbReference>
<feature type="compositionally biased region" description="Polar residues" evidence="1">
    <location>
        <begin position="764"/>
        <end position="778"/>
    </location>
</feature>